<dbReference type="Gene3D" id="3.30.390.30">
    <property type="match status" value="1"/>
</dbReference>
<evidence type="ECO:0000256" key="2">
    <source>
        <dbReference type="ARBA" id="ARBA00012608"/>
    </source>
</evidence>
<sequence>MWSTMRNQHFNGPKLPGELLGQFGGEALRGRSVRGRNAPSGRKERRKAERAQKKTKRKLGGPKNGQTRHTVDSNTEEEEEEEDFSPPPKAPVEKDSVSKPLKSILKRTTQDNNSEALKQAAYSPTPPSQFSRAIKKKLAEDDSEIAALEKKLGLKKKKLKSFEDDGLDDLLGDLDSGDESSEGNTSKRKRPIDDEWLAIKRQKAQGKVVKATEFRGSDSEIEGQSDLEDAEAESKDDLEDTEDDLSDGFDDIGFPELKEPVKPRVRENPYVAPASSTSLPTAKYIPPSLRTPPSSEGGFLLRLRRQIQGLLNRLSEANLLSILRDVEQLYQTSPRGYVSSTIIDLLLGLLSDETSLMDTFLILHASFITAIYKVIGTDFGAQIVERIVCEFDRNYENEQSTGSGSKRASNLISLIAELYNFQVIGSNLVFDYIRVFLEELSDLNTELLLRITKISGSQLRQDDPSSLKDIVILLQKSVAMIGESNLPIRTKFMIESINNLKNNRVKTGVNAATVVSEHTIRMKKTLGLLNNRSIKATEPLRVGLNDIRDTEKKGKWWLVGASWRNDSVQQEYHKLNDLDERTSSMAISSEYPEGTIDILQLAKEQRMNTDIRRAIFITIMSATDYKDAYLRLLKLKLKKSQELEMPRVLIHCAGCERSYNPYYTLIARRLCSDRKLKMAFQFALWDIFKQLGEKSDGNDILDEEGEDWEEGLSARKIVNLGRMYGNLIASGGLSVTCLKTLNFAYLQPKTKTFVEILVVTIILQSQKSSGNRDEKSLLNIFRAVEEAPQMIRGLQYFVKKVVSKADIAGDKSERETVRWASDKVTELMTNSATAEALLRPVNGAQNSFRPSTFYMLDRLRRGYASEAEEKDLVIIGGGVAGYVAAIKAGQAGLKVACIEKRGTLGGTCLNVGCIPSKSLLNNSHLYHQILHDTKNRGIEVGDVKLNLTQMMKAKETSVSGLTKGIEFLFKKNGVEYIKGTGAFADEHTVQVNLIDGGETSVRGKNIIIATGSEATPFPGLTIDEERVITSTGAIALQKVPKKMVVIGGGIIGLEMASKLGGSVWSRLGAEVTVVEFLGQIGGPGMDAEISKMTQKLLSKQGMKFKLNTKVTKGDDSGETIKINVEAAKGGKEELLDADVVLVAIGRRPYTAGLGAENIGLETDEKGRLVIDQEYRTKLPHIRVIGDCTFGPMLAHKAEEEAVAAVEFLTKGYGHVNYGAIPSVMYTHPEVAWVGQNEQEVKAAGVKYKVGTFPFSANSRAKTNLDTEGIVKFISDAETDRILGIHIVGPNAGEMIAEGTLALEYGASCEDVARTSHAHPTLSEAFKEAAMATYDKAIHY</sequence>
<dbReference type="PRINTS" id="PR00368">
    <property type="entry name" value="FADPNR"/>
</dbReference>
<dbReference type="GO" id="GO:0004148">
    <property type="term" value="F:dihydrolipoyl dehydrogenase (NADH) activity"/>
    <property type="evidence" value="ECO:0007669"/>
    <property type="project" value="UniProtKB-EC"/>
</dbReference>
<feature type="compositionally biased region" description="Polar residues" evidence="10">
    <location>
        <begin position="1"/>
        <end position="10"/>
    </location>
</feature>
<gene>
    <name evidence="12" type="ORF">AOQ84DRAFT_430431</name>
</gene>
<dbReference type="InterPro" id="IPR006258">
    <property type="entry name" value="Lipoamide_DH"/>
</dbReference>
<evidence type="ECO:0000256" key="3">
    <source>
        <dbReference type="ARBA" id="ARBA00022630"/>
    </source>
</evidence>
<evidence type="ECO:0000313" key="12">
    <source>
        <dbReference type="EMBL" id="OCL11377.1"/>
    </source>
</evidence>
<evidence type="ECO:0000256" key="9">
    <source>
        <dbReference type="RuleBase" id="RU003692"/>
    </source>
</evidence>
<evidence type="ECO:0000256" key="5">
    <source>
        <dbReference type="ARBA" id="ARBA00023002"/>
    </source>
</evidence>
<keyword evidence="6 9" id="KW-0520">NAD</keyword>
<dbReference type="Gene3D" id="1.25.40.180">
    <property type="match status" value="1"/>
</dbReference>
<dbReference type="Pfam" id="PF02854">
    <property type="entry name" value="MIF4G"/>
    <property type="match status" value="1"/>
</dbReference>
<dbReference type="Pfam" id="PF07992">
    <property type="entry name" value="Pyr_redox_2"/>
    <property type="match status" value="1"/>
</dbReference>
<dbReference type="InterPro" id="IPR003891">
    <property type="entry name" value="Initiation_fac_eIF4g_MI"/>
</dbReference>
<comment type="cofactor">
    <cofactor evidence="9">
        <name>FAD</name>
        <dbReference type="ChEBI" id="CHEBI:57692"/>
    </cofactor>
    <text evidence="9">Binds 1 FAD per subunit.</text>
</comment>
<dbReference type="InterPro" id="IPR023753">
    <property type="entry name" value="FAD/NAD-binding_dom"/>
</dbReference>
<feature type="compositionally biased region" description="Acidic residues" evidence="10">
    <location>
        <begin position="219"/>
        <end position="250"/>
    </location>
</feature>
<dbReference type="GO" id="GO:0005759">
    <property type="term" value="C:mitochondrial matrix"/>
    <property type="evidence" value="ECO:0007669"/>
    <property type="project" value="UniProtKB-ARBA"/>
</dbReference>
<dbReference type="GO" id="GO:0050660">
    <property type="term" value="F:flavin adenine dinucleotide binding"/>
    <property type="evidence" value="ECO:0007669"/>
    <property type="project" value="InterPro"/>
</dbReference>
<dbReference type="PRINTS" id="PR00411">
    <property type="entry name" value="PNDRDTASEI"/>
</dbReference>
<dbReference type="FunFam" id="1.25.40.180:FF:000050">
    <property type="entry name" value="Nuclear protein (Sgd1), putative"/>
    <property type="match status" value="1"/>
</dbReference>
<feature type="domain" description="MI" evidence="11">
    <location>
        <begin position="610"/>
        <end position="743"/>
    </location>
</feature>
<keyword evidence="4 9" id="KW-0274">FAD</keyword>
<dbReference type="SUPFAM" id="SSF48371">
    <property type="entry name" value="ARM repeat"/>
    <property type="match status" value="1"/>
</dbReference>
<dbReference type="EMBL" id="KV749057">
    <property type="protein sequence ID" value="OCL11377.1"/>
    <property type="molecule type" value="Genomic_DNA"/>
</dbReference>
<evidence type="ECO:0000256" key="8">
    <source>
        <dbReference type="ARBA" id="ARBA00023284"/>
    </source>
</evidence>
<keyword evidence="13" id="KW-1185">Reference proteome</keyword>
<dbReference type="GO" id="GO:0045333">
    <property type="term" value="P:cellular respiration"/>
    <property type="evidence" value="ECO:0007669"/>
    <property type="project" value="UniProtKB-ARBA"/>
</dbReference>
<dbReference type="PANTHER" id="PTHR22912">
    <property type="entry name" value="DISULFIDE OXIDOREDUCTASE"/>
    <property type="match status" value="1"/>
</dbReference>
<feature type="region of interest" description="Disordered" evidence="10">
    <location>
        <begin position="165"/>
        <end position="194"/>
    </location>
</feature>
<dbReference type="SMART" id="SM00544">
    <property type="entry name" value="MA3"/>
    <property type="match status" value="1"/>
</dbReference>
<dbReference type="NCBIfam" id="TIGR01350">
    <property type="entry name" value="lipoamide_DH"/>
    <property type="match status" value="1"/>
</dbReference>
<feature type="region of interest" description="Disordered" evidence="10">
    <location>
        <begin position="1"/>
        <end position="132"/>
    </location>
</feature>
<evidence type="ECO:0000256" key="4">
    <source>
        <dbReference type="ARBA" id="ARBA00022827"/>
    </source>
</evidence>
<keyword evidence="7" id="KW-1015">Disulfide bond</keyword>
<dbReference type="GO" id="GO:0003723">
    <property type="term" value="F:RNA binding"/>
    <property type="evidence" value="ECO:0007669"/>
    <property type="project" value="InterPro"/>
</dbReference>
<dbReference type="FunFam" id="3.30.390.30:FF:000001">
    <property type="entry name" value="Dihydrolipoyl dehydrogenase"/>
    <property type="match status" value="1"/>
</dbReference>
<dbReference type="Pfam" id="PF02852">
    <property type="entry name" value="Pyr_redox_dim"/>
    <property type="match status" value="1"/>
</dbReference>
<evidence type="ECO:0000259" key="11">
    <source>
        <dbReference type="PROSITE" id="PS51366"/>
    </source>
</evidence>
<protein>
    <recommendedName>
        <fullName evidence="2 9">Dihydrolipoyl dehydrogenase</fullName>
        <ecNumber evidence="2 9">1.8.1.4</ecNumber>
    </recommendedName>
</protein>
<evidence type="ECO:0000256" key="10">
    <source>
        <dbReference type="SAM" id="MobiDB-lite"/>
    </source>
</evidence>
<dbReference type="EC" id="1.8.1.4" evidence="2 9"/>
<evidence type="ECO:0000256" key="7">
    <source>
        <dbReference type="ARBA" id="ARBA00023157"/>
    </source>
</evidence>
<name>A0A8E2F6B6_9PEZI</name>
<accession>A0A8E2F6B6</accession>
<comment type="catalytic activity">
    <reaction evidence="9">
        <text>N(6)-[(R)-dihydrolipoyl]-L-lysyl-[protein] + NAD(+) = N(6)-[(R)-lipoyl]-L-lysyl-[protein] + NADH + H(+)</text>
        <dbReference type="Rhea" id="RHEA:15045"/>
        <dbReference type="Rhea" id="RHEA-COMP:10474"/>
        <dbReference type="Rhea" id="RHEA-COMP:10475"/>
        <dbReference type="ChEBI" id="CHEBI:15378"/>
        <dbReference type="ChEBI" id="CHEBI:57540"/>
        <dbReference type="ChEBI" id="CHEBI:57945"/>
        <dbReference type="ChEBI" id="CHEBI:83099"/>
        <dbReference type="ChEBI" id="CHEBI:83100"/>
        <dbReference type="EC" id="1.8.1.4"/>
    </reaction>
</comment>
<evidence type="ECO:0000256" key="1">
    <source>
        <dbReference type="ARBA" id="ARBA00007532"/>
    </source>
</evidence>
<reference evidence="12 13" key="1">
    <citation type="journal article" date="2016" name="Nat. Commun.">
        <title>Ectomycorrhizal ecology is imprinted in the genome of the dominant symbiotic fungus Cenococcum geophilum.</title>
        <authorList>
            <consortium name="DOE Joint Genome Institute"/>
            <person name="Peter M."/>
            <person name="Kohler A."/>
            <person name="Ohm R.A."/>
            <person name="Kuo A."/>
            <person name="Krutzmann J."/>
            <person name="Morin E."/>
            <person name="Arend M."/>
            <person name="Barry K.W."/>
            <person name="Binder M."/>
            <person name="Choi C."/>
            <person name="Clum A."/>
            <person name="Copeland A."/>
            <person name="Grisel N."/>
            <person name="Haridas S."/>
            <person name="Kipfer T."/>
            <person name="LaButti K."/>
            <person name="Lindquist E."/>
            <person name="Lipzen A."/>
            <person name="Maire R."/>
            <person name="Meier B."/>
            <person name="Mihaltcheva S."/>
            <person name="Molinier V."/>
            <person name="Murat C."/>
            <person name="Poggeler S."/>
            <person name="Quandt C.A."/>
            <person name="Sperisen C."/>
            <person name="Tritt A."/>
            <person name="Tisserant E."/>
            <person name="Crous P.W."/>
            <person name="Henrissat B."/>
            <person name="Nehls U."/>
            <person name="Egli S."/>
            <person name="Spatafora J.W."/>
            <person name="Grigoriev I.V."/>
            <person name="Martin F.M."/>
        </authorList>
    </citation>
    <scope>NUCLEOTIDE SEQUENCE [LARGE SCALE GENOMIC DNA]</scope>
    <source>
        <strain evidence="12 13">CBS 207.34</strain>
    </source>
</reference>
<dbReference type="SMART" id="SM00543">
    <property type="entry name" value="MIF4G"/>
    <property type="match status" value="1"/>
</dbReference>
<feature type="compositionally biased region" description="Acidic residues" evidence="10">
    <location>
        <begin position="74"/>
        <end position="84"/>
    </location>
</feature>
<keyword evidence="5 9" id="KW-0560">Oxidoreductase</keyword>
<dbReference type="GO" id="GO:0045254">
    <property type="term" value="C:pyruvate dehydrogenase complex"/>
    <property type="evidence" value="ECO:0007669"/>
    <property type="project" value="UniProtKB-ARBA"/>
</dbReference>
<keyword evidence="8 9" id="KW-0676">Redox-active center</keyword>
<dbReference type="InterPro" id="IPR050151">
    <property type="entry name" value="Class-I_Pyr_Nuc-Dis_Oxidored"/>
</dbReference>
<comment type="miscellaneous">
    <text evidence="9">The active site is a redox-active disulfide bond.</text>
</comment>
<evidence type="ECO:0000256" key="6">
    <source>
        <dbReference type="ARBA" id="ARBA00023027"/>
    </source>
</evidence>
<dbReference type="InterPro" id="IPR004099">
    <property type="entry name" value="Pyr_nucl-diS_OxRdtase_dimer"/>
</dbReference>
<dbReference type="InterPro" id="IPR016024">
    <property type="entry name" value="ARM-type_fold"/>
</dbReference>
<keyword evidence="3 9" id="KW-0285">Flavoprotein</keyword>
<proteinExistence type="inferred from homology"/>
<dbReference type="GO" id="GO:0045252">
    <property type="term" value="C:oxoglutarate dehydrogenase complex"/>
    <property type="evidence" value="ECO:0007669"/>
    <property type="project" value="TreeGrafter"/>
</dbReference>
<dbReference type="PANTHER" id="PTHR22912:SF151">
    <property type="entry name" value="DIHYDROLIPOYL DEHYDROGENASE, MITOCHONDRIAL"/>
    <property type="match status" value="1"/>
</dbReference>
<organism evidence="12 13">
    <name type="scientific">Glonium stellatum</name>
    <dbReference type="NCBI Taxonomy" id="574774"/>
    <lineage>
        <taxon>Eukaryota</taxon>
        <taxon>Fungi</taxon>
        <taxon>Dikarya</taxon>
        <taxon>Ascomycota</taxon>
        <taxon>Pezizomycotina</taxon>
        <taxon>Dothideomycetes</taxon>
        <taxon>Pleosporomycetidae</taxon>
        <taxon>Gloniales</taxon>
        <taxon>Gloniaceae</taxon>
        <taxon>Glonium</taxon>
    </lineage>
</organism>
<dbReference type="Proteomes" id="UP000250140">
    <property type="component" value="Unassembled WGS sequence"/>
</dbReference>
<dbReference type="InterPro" id="IPR016156">
    <property type="entry name" value="FAD/NAD-linked_Rdtase_dimer_sf"/>
</dbReference>
<feature type="compositionally biased region" description="Polar residues" evidence="10">
    <location>
        <begin position="106"/>
        <end position="116"/>
    </location>
</feature>
<dbReference type="PROSITE" id="PS51366">
    <property type="entry name" value="MI"/>
    <property type="match status" value="1"/>
</dbReference>
<evidence type="ECO:0000313" key="13">
    <source>
        <dbReference type="Proteomes" id="UP000250140"/>
    </source>
</evidence>
<dbReference type="SUPFAM" id="SSF55424">
    <property type="entry name" value="FAD/NAD-linked reductases, dimerisation (C-terminal) domain"/>
    <property type="match status" value="1"/>
</dbReference>
<dbReference type="InterPro" id="IPR036188">
    <property type="entry name" value="FAD/NAD-bd_sf"/>
</dbReference>
<dbReference type="GO" id="GO:0006103">
    <property type="term" value="P:2-oxoglutarate metabolic process"/>
    <property type="evidence" value="ECO:0007669"/>
    <property type="project" value="TreeGrafter"/>
</dbReference>
<dbReference type="Pfam" id="PF02847">
    <property type="entry name" value="MA3"/>
    <property type="match status" value="1"/>
</dbReference>
<dbReference type="OrthoDB" id="361797at2759"/>
<dbReference type="PROSITE" id="PS00076">
    <property type="entry name" value="PYRIDINE_REDOX_1"/>
    <property type="match status" value="1"/>
</dbReference>
<dbReference type="SUPFAM" id="SSF51905">
    <property type="entry name" value="FAD/NAD(P)-binding domain"/>
    <property type="match status" value="1"/>
</dbReference>
<dbReference type="InterPro" id="IPR003890">
    <property type="entry name" value="MIF4G-like_typ-3"/>
</dbReference>
<feature type="region of interest" description="Disordered" evidence="10">
    <location>
        <begin position="208"/>
        <end position="253"/>
    </location>
</feature>
<dbReference type="FunFam" id="3.50.50.60:FF:000025">
    <property type="entry name" value="Dihydrolipoyl dehydrogenase"/>
    <property type="match status" value="1"/>
</dbReference>
<dbReference type="InterPro" id="IPR012999">
    <property type="entry name" value="Pyr_OxRdtase_I_AS"/>
</dbReference>
<feature type="compositionally biased region" description="Acidic residues" evidence="10">
    <location>
        <begin position="165"/>
        <end position="181"/>
    </location>
</feature>
<dbReference type="Gene3D" id="3.50.50.60">
    <property type="entry name" value="FAD/NAD(P)-binding domain"/>
    <property type="match status" value="2"/>
</dbReference>
<comment type="similarity">
    <text evidence="1 9">Belongs to the class-I pyridine nucleotide-disulfide oxidoreductase family.</text>
</comment>